<proteinExistence type="predicted"/>
<keyword evidence="3" id="KW-1185">Reference proteome</keyword>
<comment type="caution">
    <text evidence="2">The sequence shown here is derived from an EMBL/GenBank/DDBJ whole genome shotgun (WGS) entry which is preliminary data.</text>
</comment>
<feature type="region of interest" description="Disordered" evidence="1">
    <location>
        <begin position="1"/>
        <end position="20"/>
    </location>
</feature>
<dbReference type="EMBL" id="BGPR01000078">
    <property type="protein sequence ID" value="GBL91301.1"/>
    <property type="molecule type" value="Genomic_DNA"/>
</dbReference>
<protein>
    <submittedName>
        <fullName evidence="2">Uncharacterized protein</fullName>
    </submittedName>
</protein>
<dbReference type="Proteomes" id="UP000499080">
    <property type="component" value="Unassembled WGS sequence"/>
</dbReference>
<name>A0A4Y2BGC4_ARAVE</name>
<evidence type="ECO:0000256" key="1">
    <source>
        <dbReference type="SAM" id="MobiDB-lite"/>
    </source>
</evidence>
<accession>A0A4Y2BGC4</accession>
<feature type="compositionally biased region" description="Basic residues" evidence="1">
    <location>
        <begin position="71"/>
        <end position="80"/>
    </location>
</feature>
<organism evidence="2 3">
    <name type="scientific">Araneus ventricosus</name>
    <name type="common">Orbweaver spider</name>
    <name type="synonym">Epeira ventricosa</name>
    <dbReference type="NCBI Taxonomy" id="182803"/>
    <lineage>
        <taxon>Eukaryota</taxon>
        <taxon>Metazoa</taxon>
        <taxon>Ecdysozoa</taxon>
        <taxon>Arthropoda</taxon>
        <taxon>Chelicerata</taxon>
        <taxon>Arachnida</taxon>
        <taxon>Araneae</taxon>
        <taxon>Araneomorphae</taxon>
        <taxon>Entelegynae</taxon>
        <taxon>Araneoidea</taxon>
        <taxon>Araneidae</taxon>
        <taxon>Araneus</taxon>
    </lineage>
</organism>
<dbReference type="AlphaFoldDB" id="A0A4Y2BGC4"/>
<evidence type="ECO:0000313" key="2">
    <source>
        <dbReference type="EMBL" id="GBL91301.1"/>
    </source>
</evidence>
<feature type="region of interest" description="Disordered" evidence="1">
    <location>
        <begin position="58"/>
        <end position="109"/>
    </location>
</feature>
<evidence type="ECO:0000313" key="3">
    <source>
        <dbReference type="Proteomes" id="UP000499080"/>
    </source>
</evidence>
<gene>
    <name evidence="2" type="ORF">AVEN_203456_1</name>
</gene>
<sequence>MIYKTTEINSSSQQTETTSHARNCILMDQLQTNEYFHNYSRIFQPIFPRTTNGHSPLAMGFPLPSIMPKKSSPRKEKKKSPVPDKYFPGNTDEAGDEKMSKRRKHCLFK</sequence>
<feature type="compositionally biased region" description="Basic residues" evidence="1">
    <location>
        <begin position="100"/>
        <end position="109"/>
    </location>
</feature>
<reference evidence="2 3" key="1">
    <citation type="journal article" date="2019" name="Sci. Rep.">
        <title>Orb-weaving spider Araneus ventricosus genome elucidates the spidroin gene catalogue.</title>
        <authorList>
            <person name="Kono N."/>
            <person name="Nakamura H."/>
            <person name="Ohtoshi R."/>
            <person name="Moran D.A.P."/>
            <person name="Shinohara A."/>
            <person name="Yoshida Y."/>
            <person name="Fujiwara M."/>
            <person name="Mori M."/>
            <person name="Tomita M."/>
            <person name="Arakawa K."/>
        </authorList>
    </citation>
    <scope>NUCLEOTIDE SEQUENCE [LARGE SCALE GENOMIC DNA]</scope>
</reference>